<dbReference type="AlphaFoldDB" id="W2CUK4"/>
<dbReference type="EMBL" id="AYYD01000627">
    <property type="protein sequence ID" value="ETK10743.1"/>
    <property type="molecule type" value="Genomic_DNA"/>
</dbReference>
<name>W2CUK4_9BACT</name>
<comment type="caution">
    <text evidence="2">The sequence shown here is derived from an EMBL/GenBank/DDBJ whole genome shotgun (WGS) entry which is preliminary data.</text>
</comment>
<evidence type="ECO:0000313" key="2">
    <source>
        <dbReference type="EMBL" id="ETK10743.1"/>
    </source>
</evidence>
<reference evidence="2 3" key="1">
    <citation type="submission" date="2013-11" db="EMBL/GenBank/DDBJ databases">
        <title>Single cell genomics of uncultured Tannerella BU063 (oral taxon 286).</title>
        <authorList>
            <person name="Beall C.J."/>
            <person name="Campbell A.G."/>
            <person name="Griffen A.L."/>
            <person name="Podar M."/>
            <person name="Leys E.J."/>
        </authorList>
    </citation>
    <scope>NUCLEOTIDE SEQUENCE [LARGE SCALE GENOMIC DNA]</scope>
    <source>
        <strain evidence="2">Cell 6/7/9</strain>
    </source>
</reference>
<accession>W2CUK4</accession>
<feature type="domain" description="Antirepressor protein C-terminal" evidence="1">
    <location>
        <begin position="72"/>
        <end position="173"/>
    </location>
</feature>
<protein>
    <recommendedName>
        <fullName evidence="1">Antirepressor protein C-terminal domain-containing protein</fullName>
    </recommendedName>
</protein>
<dbReference type="GO" id="GO:0003677">
    <property type="term" value="F:DNA binding"/>
    <property type="evidence" value="ECO:0007669"/>
    <property type="project" value="InterPro"/>
</dbReference>
<dbReference type="Pfam" id="PF03374">
    <property type="entry name" value="ANT"/>
    <property type="match status" value="1"/>
</dbReference>
<sequence length="183" mass="20963">MRSCLPDAEKFQDWVCEEVLPAIHHTGGYIAAKEDESPAEIMARALKVADATLKRQAQRVQMLEGRVEVQQEHIRVLEPKAEYTDEVLQSPNTYTFTQMAKELDFRTVAHLTAYLKKKGIIFRQSGRWMTTADHSGKGYTKTRTVAFDHSDGRPDTTVYTVWTEPGRQFLHRICNTHKLEVAI</sequence>
<dbReference type="Proteomes" id="UP000018874">
    <property type="component" value="Unassembled WGS sequence"/>
</dbReference>
<proteinExistence type="predicted"/>
<dbReference type="InterPro" id="IPR005039">
    <property type="entry name" value="Ant_C"/>
</dbReference>
<keyword evidence="3" id="KW-1185">Reference proteome</keyword>
<organism evidence="2 3">
    <name type="scientific">Tannerella sp. oral taxon BU063 isolate Cell 6/7/9</name>
    <dbReference type="NCBI Taxonomy" id="1411021"/>
    <lineage>
        <taxon>Bacteria</taxon>
        <taxon>Pseudomonadati</taxon>
        <taxon>Bacteroidota</taxon>
        <taxon>Bacteroidia</taxon>
        <taxon>Bacteroidales</taxon>
        <taxon>Tannerellaceae</taxon>
        <taxon>Tannerella</taxon>
    </lineage>
</organism>
<evidence type="ECO:0000259" key="1">
    <source>
        <dbReference type="Pfam" id="PF03374"/>
    </source>
</evidence>
<evidence type="ECO:0000313" key="3">
    <source>
        <dbReference type="Proteomes" id="UP000018874"/>
    </source>
</evidence>
<dbReference type="PATRIC" id="fig|1411021.3.peg.214"/>
<gene>
    <name evidence="2" type="ORF">T231_03335</name>
</gene>